<dbReference type="GO" id="GO:0009451">
    <property type="term" value="P:RNA modification"/>
    <property type="evidence" value="ECO:0007669"/>
    <property type="project" value="InterPro"/>
</dbReference>
<sequence>MKKDYCMAVNVRHCACIVDLLGRAGKLADAEKFILNSGFEEDPVMWRALLSACRVYKDSVTGKRVAERVIGLEPQGSASYVLLYNIYNDAGINLPATKIRELMKDRGVKKEPGLSWIEVGNEVHCFVVGDRSHPMSQVIYARLEEMMKRIEKLGYIEGQERPISSISEPKLNASTVMNYHSEKLAVTYGILSLPASAPVRVMKNLRVCQDCHTMIKFLSRVEKREIILRDSIRFHHFREVLRIIFISVPLFLWQYPEHKQSISIDERSRSLLQPKEINYNNYTIRVVDSGIQKDNYFSALSYFFYRYDFSSQWSSLSYDYYRQNYNARIVVFLSCEKPVNTPFYLDTSTCNDNGEYSSNSSISHSKRYKYVTIGTIRAKDVEDSCKLEQMVMTSWPGSDNPDISCTEVHNKLVYGFELSWIDFFVKVNAEEGAVATLIT</sequence>
<evidence type="ECO:0000256" key="1">
    <source>
        <dbReference type="ARBA" id="ARBA00006643"/>
    </source>
</evidence>
<feature type="domain" description="DYW" evidence="2">
    <location>
        <begin position="175"/>
        <end position="239"/>
    </location>
</feature>
<dbReference type="InterPro" id="IPR032867">
    <property type="entry name" value="DYW_dom"/>
</dbReference>
<dbReference type="PANTHER" id="PTHR47926:SF381">
    <property type="entry name" value="DYW DOMAIN-CONTAINING PROTEIN"/>
    <property type="match status" value="1"/>
</dbReference>
<evidence type="ECO:0000313" key="3">
    <source>
        <dbReference type="EMBL" id="KAK7851453.1"/>
    </source>
</evidence>
<name>A0AAW0LKA5_QUESU</name>
<dbReference type="InterPro" id="IPR046848">
    <property type="entry name" value="E_motif"/>
</dbReference>
<proteinExistence type="inferred from homology"/>
<dbReference type="Pfam" id="PF20430">
    <property type="entry name" value="Eplus_motif"/>
    <property type="match status" value="1"/>
</dbReference>
<dbReference type="InterPro" id="IPR046960">
    <property type="entry name" value="PPR_At4g14850-like_plant"/>
</dbReference>
<dbReference type="Pfam" id="PF20431">
    <property type="entry name" value="E_motif"/>
    <property type="match status" value="1"/>
</dbReference>
<comment type="similarity">
    <text evidence="1">Belongs to the PPR family. PCMP-H subfamily.</text>
</comment>
<accession>A0AAW0LKA5</accession>
<organism evidence="3 4">
    <name type="scientific">Quercus suber</name>
    <name type="common">Cork oak</name>
    <dbReference type="NCBI Taxonomy" id="58331"/>
    <lineage>
        <taxon>Eukaryota</taxon>
        <taxon>Viridiplantae</taxon>
        <taxon>Streptophyta</taxon>
        <taxon>Embryophyta</taxon>
        <taxon>Tracheophyta</taxon>
        <taxon>Spermatophyta</taxon>
        <taxon>Magnoliopsida</taxon>
        <taxon>eudicotyledons</taxon>
        <taxon>Gunneridae</taxon>
        <taxon>Pentapetalae</taxon>
        <taxon>rosids</taxon>
        <taxon>fabids</taxon>
        <taxon>Fagales</taxon>
        <taxon>Fagaceae</taxon>
        <taxon>Quercus</taxon>
    </lineage>
</organism>
<dbReference type="Proteomes" id="UP000237347">
    <property type="component" value="Unassembled WGS sequence"/>
</dbReference>
<gene>
    <name evidence="3" type="primary">PCMP-H24_3</name>
    <name evidence="3" type="ORF">CFP56_041932</name>
</gene>
<evidence type="ECO:0000259" key="2">
    <source>
        <dbReference type="Pfam" id="PF14432"/>
    </source>
</evidence>
<dbReference type="GO" id="GO:0008270">
    <property type="term" value="F:zinc ion binding"/>
    <property type="evidence" value="ECO:0007669"/>
    <property type="project" value="InterPro"/>
</dbReference>
<dbReference type="PANTHER" id="PTHR47926">
    <property type="entry name" value="PENTATRICOPEPTIDE REPEAT-CONTAINING PROTEIN"/>
    <property type="match status" value="1"/>
</dbReference>
<dbReference type="GO" id="GO:0003723">
    <property type="term" value="F:RNA binding"/>
    <property type="evidence" value="ECO:0007669"/>
    <property type="project" value="InterPro"/>
</dbReference>
<dbReference type="EMBL" id="PKMF04000087">
    <property type="protein sequence ID" value="KAK7851453.1"/>
    <property type="molecule type" value="Genomic_DNA"/>
</dbReference>
<dbReference type="Pfam" id="PF14432">
    <property type="entry name" value="DYW_deaminase"/>
    <property type="match status" value="1"/>
</dbReference>
<dbReference type="AlphaFoldDB" id="A0AAW0LKA5"/>
<dbReference type="InterPro" id="IPR011990">
    <property type="entry name" value="TPR-like_helical_dom_sf"/>
</dbReference>
<evidence type="ECO:0000313" key="4">
    <source>
        <dbReference type="Proteomes" id="UP000237347"/>
    </source>
</evidence>
<reference evidence="3 4" key="1">
    <citation type="journal article" date="2018" name="Sci. Data">
        <title>The draft genome sequence of cork oak.</title>
        <authorList>
            <person name="Ramos A.M."/>
            <person name="Usie A."/>
            <person name="Barbosa P."/>
            <person name="Barros P.M."/>
            <person name="Capote T."/>
            <person name="Chaves I."/>
            <person name="Simoes F."/>
            <person name="Abreu I."/>
            <person name="Carrasquinho I."/>
            <person name="Faro C."/>
            <person name="Guimaraes J.B."/>
            <person name="Mendonca D."/>
            <person name="Nobrega F."/>
            <person name="Rodrigues L."/>
            <person name="Saibo N.J.M."/>
            <person name="Varela M.C."/>
            <person name="Egas C."/>
            <person name="Matos J."/>
            <person name="Miguel C.M."/>
            <person name="Oliveira M.M."/>
            <person name="Ricardo C.P."/>
            <person name="Goncalves S."/>
        </authorList>
    </citation>
    <scope>NUCLEOTIDE SEQUENCE [LARGE SCALE GENOMIC DNA]</scope>
    <source>
        <strain evidence="4">cv. HL8</strain>
    </source>
</reference>
<comment type="caution">
    <text evidence="3">The sequence shown here is derived from an EMBL/GenBank/DDBJ whole genome shotgun (WGS) entry which is preliminary data.</text>
</comment>
<keyword evidence="4" id="KW-1185">Reference proteome</keyword>
<dbReference type="Gene3D" id="1.25.40.10">
    <property type="entry name" value="Tetratricopeptide repeat domain"/>
    <property type="match status" value="1"/>
</dbReference>
<protein>
    <submittedName>
        <fullName evidence="3">Pentatricopeptide repeat-containing protein</fullName>
    </submittedName>
</protein>
<dbReference type="InterPro" id="IPR046849">
    <property type="entry name" value="E2_motif"/>
</dbReference>